<feature type="signal peptide" evidence="2">
    <location>
        <begin position="1"/>
        <end position="36"/>
    </location>
</feature>
<proteinExistence type="predicted"/>
<dbReference type="InterPro" id="IPR001375">
    <property type="entry name" value="Peptidase_S9_cat"/>
</dbReference>
<evidence type="ECO:0000313" key="4">
    <source>
        <dbReference type="EMBL" id="SKC66144.1"/>
    </source>
</evidence>
<dbReference type="SUPFAM" id="SSF53474">
    <property type="entry name" value="alpha/beta-Hydrolases"/>
    <property type="match status" value="1"/>
</dbReference>
<dbReference type="RefSeq" id="WP_079724181.1">
    <property type="nucleotide sequence ID" value="NZ_BMCL01000002.1"/>
</dbReference>
<dbReference type="OrthoDB" id="4269629at2"/>
<feature type="chain" id="PRO_5012369017" evidence="2">
    <location>
        <begin position="37"/>
        <end position="706"/>
    </location>
</feature>
<gene>
    <name evidence="4" type="ORF">SAMN06296058_1929</name>
</gene>
<dbReference type="PANTHER" id="PTHR42776">
    <property type="entry name" value="SERINE PEPTIDASE S9 FAMILY MEMBER"/>
    <property type="match status" value="1"/>
</dbReference>
<dbReference type="GO" id="GO:0006508">
    <property type="term" value="P:proteolysis"/>
    <property type="evidence" value="ECO:0007669"/>
    <property type="project" value="InterPro"/>
</dbReference>
<dbReference type="Gene3D" id="2.120.10.30">
    <property type="entry name" value="TolB, C-terminal domain"/>
    <property type="match status" value="1"/>
</dbReference>
<dbReference type="GO" id="GO:0004252">
    <property type="term" value="F:serine-type endopeptidase activity"/>
    <property type="evidence" value="ECO:0007669"/>
    <property type="project" value="TreeGrafter"/>
</dbReference>
<protein>
    <submittedName>
        <fullName evidence="4">Dipeptidyl aminopeptidase/acylaminoacyl peptidase</fullName>
    </submittedName>
</protein>
<evidence type="ECO:0000256" key="2">
    <source>
        <dbReference type="SAM" id="SignalP"/>
    </source>
</evidence>
<dbReference type="EMBL" id="FUZV01000001">
    <property type="protein sequence ID" value="SKC66144.1"/>
    <property type="molecule type" value="Genomic_DNA"/>
</dbReference>
<dbReference type="PANTHER" id="PTHR42776:SF27">
    <property type="entry name" value="DIPEPTIDYL PEPTIDASE FAMILY MEMBER 6"/>
    <property type="match status" value="1"/>
</dbReference>
<keyword evidence="2" id="KW-0732">Signal</keyword>
<dbReference type="STRING" id="428993.SAMN06296058_1929"/>
<dbReference type="GO" id="GO:0004177">
    <property type="term" value="F:aminopeptidase activity"/>
    <property type="evidence" value="ECO:0007669"/>
    <property type="project" value="UniProtKB-KW"/>
</dbReference>
<dbReference type="InterPro" id="IPR011042">
    <property type="entry name" value="6-blade_b-propeller_TolB-like"/>
</dbReference>
<keyword evidence="4" id="KW-0645">Protease</keyword>
<dbReference type="InterPro" id="IPR029058">
    <property type="entry name" value="AB_hydrolase_fold"/>
</dbReference>
<dbReference type="SUPFAM" id="SSF82171">
    <property type="entry name" value="DPP6 N-terminal domain-like"/>
    <property type="match status" value="1"/>
</dbReference>
<dbReference type="Gene3D" id="3.40.50.1820">
    <property type="entry name" value="alpha/beta hydrolase"/>
    <property type="match status" value="1"/>
</dbReference>
<keyword evidence="1" id="KW-0378">Hydrolase</keyword>
<name>A0A1T5KQU4_9GAMM</name>
<dbReference type="AlphaFoldDB" id="A0A1T5KQU4"/>
<evidence type="ECO:0000313" key="5">
    <source>
        <dbReference type="Proteomes" id="UP000190341"/>
    </source>
</evidence>
<accession>A0A1T5KQU4</accession>
<sequence>MTPFAPRCRALARCVRSSCGRSLLAALLLISLQDAAAAQSPAESDAALHAAVRSEQARPRPPRFSRAQFLATPVMAGAWLSPDGRGVAYLQEQGGRRSLWRLDARGGKPQRMLAQTQASDVVWSHDGQWIFLQDAAGIHAVAMDQRPGSGLILGESGKQVRRLAGADRSRAEAALILESPPSVSRQTPYWRILRIDVTRAQQLLWQDTRPIVDFAVDAHGRLAWLLRAEGDQHVLYRLSGTRLLQQLRCVRVERCLLLASSADGQAVYLNTDSASGFGRLARLQASGQLDTLHQDPRGEADLQQVSLDPLTGEPLFANYRSTIAASHPLDAGTRAQWPRIRRQLAQPDLRIEVGRGADARWLIHARQADAKGERLYLYNPGNGQLHEILGELGFEHERRAVTPLPSDQLARKLPVSWRGSDGMLLHGFVLLPPGVDARRAPLVANIHGGPFNLFRPEFGAQSQLLANRGYVVFEPNFRGSTGLGRDYLLAAGGDFGNGRVQQDIVEGVRHLLAQGVGDAGKVGIVGASFGGYSALQGVTFQPALFKVGVAAVPPADFGWVLRWYARGPDQMSRGVPMASTMRLLALDPADGALAARLRVQSPIANAAALRRPVLLLAGGDDERVPIRSVVHYAAQLKAQGKQVSLFVDAEGRHQLVNPLTREAYLYLLEAMFQRHLGGPAPAPPSRALREVLARNLLLDGDHLRVQ</sequence>
<reference evidence="4 5" key="1">
    <citation type="submission" date="2017-02" db="EMBL/GenBank/DDBJ databases">
        <authorList>
            <person name="Peterson S.W."/>
        </authorList>
    </citation>
    <scope>NUCLEOTIDE SEQUENCE [LARGE SCALE GENOMIC DNA]</scope>
    <source>
        <strain evidence="4 5">P15</strain>
    </source>
</reference>
<keyword evidence="5" id="KW-1185">Reference proteome</keyword>
<keyword evidence="4" id="KW-0031">Aminopeptidase</keyword>
<dbReference type="Proteomes" id="UP000190341">
    <property type="component" value="Unassembled WGS sequence"/>
</dbReference>
<feature type="domain" description="Peptidase S9 prolyl oligopeptidase catalytic" evidence="3">
    <location>
        <begin position="457"/>
        <end position="676"/>
    </location>
</feature>
<dbReference type="Pfam" id="PF00326">
    <property type="entry name" value="Peptidase_S9"/>
    <property type="match status" value="1"/>
</dbReference>
<evidence type="ECO:0000256" key="1">
    <source>
        <dbReference type="ARBA" id="ARBA00022801"/>
    </source>
</evidence>
<organism evidence="4 5">
    <name type="scientific">Pseudoxanthomonas indica</name>
    <dbReference type="NCBI Taxonomy" id="428993"/>
    <lineage>
        <taxon>Bacteria</taxon>
        <taxon>Pseudomonadati</taxon>
        <taxon>Pseudomonadota</taxon>
        <taxon>Gammaproteobacteria</taxon>
        <taxon>Lysobacterales</taxon>
        <taxon>Lysobacteraceae</taxon>
        <taxon>Pseudoxanthomonas</taxon>
    </lineage>
</organism>
<evidence type="ECO:0000259" key="3">
    <source>
        <dbReference type="Pfam" id="PF00326"/>
    </source>
</evidence>